<dbReference type="GO" id="GO:0016139">
    <property type="term" value="P:glycoside catabolic process"/>
    <property type="evidence" value="ECO:0007669"/>
    <property type="project" value="TreeGrafter"/>
</dbReference>
<comment type="caution">
    <text evidence="7">The sequence shown here is derived from an EMBL/GenBank/DDBJ whole genome shotgun (WGS) entry which is preliminary data.</text>
</comment>
<dbReference type="SUPFAM" id="SSF51445">
    <property type="entry name" value="(Trans)glycosidases"/>
    <property type="match status" value="1"/>
</dbReference>
<dbReference type="RefSeq" id="WP_308731870.1">
    <property type="nucleotide sequence ID" value="NZ_JAJEQN010000022.1"/>
</dbReference>
<dbReference type="InterPro" id="IPR017853">
    <property type="entry name" value="GH"/>
</dbReference>
<protein>
    <recommendedName>
        <fullName evidence="2">alpha-L-fucosidase</fullName>
        <ecNumber evidence="2">3.2.1.51</ecNumber>
    </recommendedName>
</protein>
<dbReference type="SUPFAM" id="SSF49785">
    <property type="entry name" value="Galactose-binding domain-like"/>
    <property type="match status" value="1"/>
</dbReference>
<keyword evidence="3" id="KW-0732">Signal</keyword>
<dbReference type="PANTHER" id="PTHR10030">
    <property type="entry name" value="ALPHA-L-FUCOSIDASE"/>
    <property type="match status" value="1"/>
</dbReference>
<dbReference type="EMBL" id="JAJEQN010000022">
    <property type="protein sequence ID" value="MCC2221852.1"/>
    <property type="molecule type" value="Genomic_DNA"/>
</dbReference>
<evidence type="ECO:0000259" key="6">
    <source>
        <dbReference type="Pfam" id="PF01120"/>
    </source>
</evidence>
<evidence type="ECO:0000256" key="1">
    <source>
        <dbReference type="ARBA" id="ARBA00007951"/>
    </source>
</evidence>
<proteinExistence type="inferred from homology"/>
<dbReference type="InterPro" id="IPR008979">
    <property type="entry name" value="Galactose-bd-like_sf"/>
</dbReference>
<dbReference type="Proteomes" id="UP001198200">
    <property type="component" value="Unassembled WGS sequence"/>
</dbReference>
<comment type="similarity">
    <text evidence="1">Belongs to the glycosyl hydrolase 29 family.</text>
</comment>
<evidence type="ECO:0000256" key="2">
    <source>
        <dbReference type="ARBA" id="ARBA00012662"/>
    </source>
</evidence>
<accession>A0AAE3E5V9</accession>
<dbReference type="GO" id="GO:0006004">
    <property type="term" value="P:fucose metabolic process"/>
    <property type="evidence" value="ECO:0007669"/>
    <property type="project" value="TreeGrafter"/>
</dbReference>
<dbReference type="EC" id="3.2.1.51" evidence="2"/>
<keyword evidence="4" id="KW-0378">Hydrolase</keyword>
<keyword evidence="5" id="KW-0326">Glycosidase</keyword>
<evidence type="ECO:0000313" key="8">
    <source>
        <dbReference type="Proteomes" id="UP001198200"/>
    </source>
</evidence>
<evidence type="ECO:0000256" key="3">
    <source>
        <dbReference type="ARBA" id="ARBA00022729"/>
    </source>
</evidence>
<dbReference type="PANTHER" id="PTHR10030:SF37">
    <property type="entry name" value="ALPHA-L-FUCOSIDASE-RELATED"/>
    <property type="match status" value="1"/>
</dbReference>
<name>A0AAE3E5V9_9FIRM</name>
<dbReference type="AlphaFoldDB" id="A0AAE3E5V9"/>
<dbReference type="Gene3D" id="2.60.120.260">
    <property type="entry name" value="Galactose-binding domain-like"/>
    <property type="match status" value="1"/>
</dbReference>
<evidence type="ECO:0000256" key="4">
    <source>
        <dbReference type="ARBA" id="ARBA00022801"/>
    </source>
</evidence>
<keyword evidence="8" id="KW-1185">Reference proteome</keyword>
<dbReference type="SMART" id="SM00812">
    <property type="entry name" value="Alpha_L_fucos"/>
    <property type="match status" value="1"/>
</dbReference>
<dbReference type="GO" id="GO:0005764">
    <property type="term" value="C:lysosome"/>
    <property type="evidence" value="ECO:0007669"/>
    <property type="project" value="TreeGrafter"/>
</dbReference>
<dbReference type="Gene3D" id="3.20.20.80">
    <property type="entry name" value="Glycosidases"/>
    <property type="match status" value="1"/>
</dbReference>
<feature type="domain" description="Glycoside hydrolase family 29 N-terminal" evidence="6">
    <location>
        <begin position="53"/>
        <end position="347"/>
    </location>
</feature>
<organism evidence="7 8">
    <name type="scientific">Anthropogastromicrobium aceti</name>
    <dbReference type="NCBI Taxonomy" id="2981768"/>
    <lineage>
        <taxon>Bacteria</taxon>
        <taxon>Bacillati</taxon>
        <taxon>Bacillota</taxon>
        <taxon>Clostridia</taxon>
        <taxon>Lachnospirales</taxon>
        <taxon>Lachnospiraceae</taxon>
        <taxon>Anthropogastromicrobium</taxon>
    </lineage>
</organism>
<dbReference type="InterPro" id="IPR057739">
    <property type="entry name" value="Glyco_hydro_29_N"/>
</dbReference>
<dbReference type="GO" id="GO:0004560">
    <property type="term" value="F:alpha-L-fucosidase activity"/>
    <property type="evidence" value="ECO:0007669"/>
    <property type="project" value="InterPro"/>
</dbReference>
<reference evidence="7 8" key="1">
    <citation type="submission" date="2021-10" db="EMBL/GenBank/DDBJ databases">
        <title>Anaerobic single-cell dispensing facilitates the cultivation of human gut bacteria.</title>
        <authorList>
            <person name="Afrizal A."/>
        </authorList>
    </citation>
    <scope>NUCLEOTIDE SEQUENCE [LARGE SCALE GENOMIC DNA]</scope>
    <source>
        <strain evidence="7 8">CLA-AA-H224</strain>
    </source>
</reference>
<sequence>MRKEIDKFVEQRLISVVPSRRQIAHQRREFYGFVHFTVNTFTGKEWGDGTEDEAIFNPVKMDADQWCDALCAAGMKGLILTCKHHDGFCLWPSRYTTHTVAASSYREGKGDIVKEVAEACKRHGLDFGIYLSPWDRNNYLYGQGKPYDDYFVNQLTELLTQYGPIFAVWFDGACGEGPNGKKQYYDWERYYEVIRRLQPNACIHVCGPDVRWCGNEAGSTRESEWSVVPLRTRDTEKIQENSQKQDDTQFRERIVRASDQDLGSYELIKDEKELIWYPAEVNTSIRPGWFYHEEEDDQVKSLETLISIYEHSVGGNATFLLNIPPTKEGLFHENDVKRLHEIGEYKKKCYGKNLLEKASLFCEEQKKGFEIENVRNDDYDSYFTTLDGQRNCRIHIKFDKEYDIHRVVLKENIKKSQRIEAFRILTVHDGSEKCIFEGTVVGYKKIALLDEIKTKELIKELVIEIIDSRVAPTLSYIGIFE</sequence>
<evidence type="ECO:0000313" key="7">
    <source>
        <dbReference type="EMBL" id="MCC2221852.1"/>
    </source>
</evidence>
<gene>
    <name evidence="7" type="ORF">LKD48_09430</name>
</gene>
<evidence type="ECO:0000256" key="5">
    <source>
        <dbReference type="ARBA" id="ARBA00023295"/>
    </source>
</evidence>
<dbReference type="Pfam" id="PF01120">
    <property type="entry name" value="Alpha_L_fucos"/>
    <property type="match status" value="1"/>
</dbReference>
<dbReference type="InterPro" id="IPR000933">
    <property type="entry name" value="Glyco_hydro_29"/>
</dbReference>